<organism evidence="3 4">
    <name type="scientific">Rhodotorula diobovata</name>
    <dbReference type="NCBI Taxonomy" id="5288"/>
    <lineage>
        <taxon>Eukaryota</taxon>
        <taxon>Fungi</taxon>
        <taxon>Dikarya</taxon>
        <taxon>Basidiomycota</taxon>
        <taxon>Pucciniomycotina</taxon>
        <taxon>Microbotryomycetes</taxon>
        <taxon>Sporidiobolales</taxon>
        <taxon>Sporidiobolaceae</taxon>
        <taxon>Rhodotorula</taxon>
    </lineage>
</organism>
<feature type="compositionally biased region" description="Basic and acidic residues" evidence="1">
    <location>
        <begin position="135"/>
        <end position="147"/>
    </location>
</feature>
<keyword evidence="2" id="KW-0812">Transmembrane</keyword>
<feature type="compositionally biased region" description="Low complexity" evidence="1">
    <location>
        <begin position="42"/>
        <end position="64"/>
    </location>
</feature>
<keyword evidence="2" id="KW-1133">Transmembrane helix</keyword>
<evidence type="ECO:0000313" key="4">
    <source>
        <dbReference type="Proteomes" id="UP000311382"/>
    </source>
</evidence>
<feature type="compositionally biased region" description="Low complexity" evidence="1">
    <location>
        <begin position="14"/>
        <end position="26"/>
    </location>
</feature>
<sequence>MKRTPSLSIVIPTAAPSSSSSSAAPHPHVRLPPETDDPRPSVPRSARGAAAARPSPTSASSGAPPHSPWTPRTRRASQPVPGAGAGAGGGGGASPWSTRPPRTPYPKRPAMAERTPSASTMATYTSFDLQAPRTPAEERERRDAELRRSERGWRWCGRWLSGRGRDDDDEYADNEFRAGDEEEQRGAAAPAETTALLENRASGRKEGQTRTQYILAETWCYAKHMLPPILFFVVLVLVVALAAYRQAVSRIIHPPHP</sequence>
<gene>
    <name evidence="3" type="ORF">DMC30DRAFT_350120</name>
</gene>
<accession>A0A5C5FY69</accession>
<dbReference type="OrthoDB" id="2529698at2759"/>
<keyword evidence="4" id="KW-1185">Reference proteome</keyword>
<proteinExistence type="predicted"/>
<reference evidence="3 4" key="1">
    <citation type="submission" date="2019-03" db="EMBL/GenBank/DDBJ databases">
        <title>Rhodosporidium diobovatum UCD-FST 08-225 genome sequencing, assembly, and annotation.</title>
        <authorList>
            <person name="Fakankun I.U."/>
            <person name="Fristensky B."/>
            <person name="Levin D.B."/>
        </authorList>
    </citation>
    <scope>NUCLEOTIDE SEQUENCE [LARGE SCALE GENOMIC DNA]</scope>
    <source>
        <strain evidence="3 4">UCD-FST 08-225</strain>
    </source>
</reference>
<protein>
    <submittedName>
        <fullName evidence="3">Uncharacterized protein</fullName>
    </submittedName>
</protein>
<dbReference type="AlphaFoldDB" id="A0A5C5FY69"/>
<evidence type="ECO:0000256" key="1">
    <source>
        <dbReference type="SAM" id="MobiDB-lite"/>
    </source>
</evidence>
<keyword evidence="2" id="KW-0472">Membrane</keyword>
<feature type="compositionally biased region" description="Gly residues" evidence="1">
    <location>
        <begin position="83"/>
        <end position="93"/>
    </location>
</feature>
<name>A0A5C5FY69_9BASI</name>
<evidence type="ECO:0000256" key="2">
    <source>
        <dbReference type="SAM" id="Phobius"/>
    </source>
</evidence>
<evidence type="ECO:0000313" key="3">
    <source>
        <dbReference type="EMBL" id="TNY21738.1"/>
    </source>
</evidence>
<feature type="compositionally biased region" description="Polar residues" evidence="1">
    <location>
        <begin position="116"/>
        <end position="128"/>
    </location>
</feature>
<feature type="region of interest" description="Disordered" evidence="1">
    <location>
        <begin position="1"/>
        <end position="147"/>
    </location>
</feature>
<dbReference type="EMBL" id="SOZI01000038">
    <property type="protein sequence ID" value="TNY21738.1"/>
    <property type="molecule type" value="Genomic_DNA"/>
</dbReference>
<dbReference type="Proteomes" id="UP000311382">
    <property type="component" value="Unassembled WGS sequence"/>
</dbReference>
<comment type="caution">
    <text evidence="3">The sequence shown here is derived from an EMBL/GenBank/DDBJ whole genome shotgun (WGS) entry which is preliminary data.</text>
</comment>
<feature type="transmembrane region" description="Helical" evidence="2">
    <location>
        <begin position="225"/>
        <end position="244"/>
    </location>
</feature>